<dbReference type="AlphaFoldDB" id="A0A8R1IR49"/>
<reference evidence="2" key="2">
    <citation type="submission" date="2022-06" db="UniProtKB">
        <authorList>
            <consortium name="EnsemblMetazoa"/>
        </authorList>
    </citation>
    <scope>IDENTIFICATION</scope>
    <source>
        <strain evidence="2">DF5081</strain>
    </source>
</reference>
<organism evidence="2 3">
    <name type="scientific">Caenorhabditis japonica</name>
    <dbReference type="NCBI Taxonomy" id="281687"/>
    <lineage>
        <taxon>Eukaryota</taxon>
        <taxon>Metazoa</taxon>
        <taxon>Ecdysozoa</taxon>
        <taxon>Nematoda</taxon>
        <taxon>Chromadorea</taxon>
        <taxon>Rhabditida</taxon>
        <taxon>Rhabditina</taxon>
        <taxon>Rhabditomorpha</taxon>
        <taxon>Rhabditoidea</taxon>
        <taxon>Rhabditidae</taxon>
        <taxon>Peloderinae</taxon>
        <taxon>Caenorhabditis</taxon>
    </lineage>
</organism>
<dbReference type="SUPFAM" id="SSF52540">
    <property type="entry name" value="P-loop containing nucleoside triphosphate hydrolases"/>
    <property type="match status" value="1"/>
</dbReference>
<reference evidence="3" key="1">
    <citation type="submission" date="2010-08" db="EMBL/GenBank/DDBJ databases">
        <authorList>
            <consortium name="Caenorhabditis japonica Sequencing Consortium"/>
            <person name="Wilson R.K."/>
        </authorList>
    </citation>
    <scope>NUCLEOTIDE SEQUENCE [LARGE SCALE GENOMIC DNA]</scope>
    <source>
        <strain evidence="3">DF5081</strain>
    </source>
</reference>
<dbReference type="InterPro" id="IPR000330">
    <property type="entry name" value="SNF2_N"/>
</dbReference>
<evidence type="ECO:0000313" key="3">
    <source>
        <dbReference type="Proteomes" id="UP000005237"/>
    </source>
</evidence>
<dbReference type="InterPro" id="IPR038718">
    <property type="entry name" value="SNF2-like_sf"/>
</dbReference>
<dbReference type="PANTHER" id="PTHR10799">
    <property type="entry name" value="SNF2/RAD54 HELICASE FAMILY"/>
    <property type="match status" value="1"/>
</dbReference>
<evidence type="ECO:0000313" key="2">
    <source>
        <dbReference type="EnsemblMetazoa" id="CJA41750.1"/>
    </source>
</evidence>
<sequence>PLLKEGCTLHDYQLVGVKWLIMMNNKELNSILGDEMGLGKTIQIVAFLSYLKQIGKSGPHLVVVPSSTIENWIGEFHKWCPKLKVGLFSWLVVKFNFYGFRKT</sequence>
<protein>
    <submittedName>
        <fullName evidence="2">SNF2_N domain-containing protein</fullName>
    </submittedName>
</protein>
<dbReference type="InterPro" id="IPR027417">
    <property type="entry name" value="P-loop_NTPase"/>
</dbReference>
<proteinExistence type="predicted"/>
<evidence type="ECO:0000259" key="1">
    <source>
        <dbReference type="Pfam" id="PF00176"/>
    </source>
</evidence>
<name>A0A8R1IR49_CAEJA</name>
<dbReference type="GO" id="GO:0005524">
    <property type="term" value="F:ATP binding"/>
    <property type="evidence" value="ECO:0007669"/>
    <property type="project" value="InterPro"/>
</dbReference>
<feature type="domain" description="SNF2 N-terminal" evidence="1">
    <location>
        <begin position="12"/>
        <end position="85"/>
    </location>
</feature>
<dbReference type="EnsemblMetazoa" id="CJA41750.1">
    <property type="protein sequence ID" value="CJA41750.1"/>
    <property type="gene ID" value="WBGene00217598"/>
</dbReference>
<accession>A0A8R1IR49</accession>
<dbReference type="Gene3D" id="3.40.50.10810">
    <property type="entry name" value="Tandem AAA-ATPase domain"/>
    <property type="match status" value="1"/>
</dbReference>
<dbReference type="Pfam" id="PF00176">
    <property type="entry name" value="SNF2-rel_dom"/>
    <property type="match status" value="1"/>
</dbReference>
<keyword evidence="3" id="KW-1185">Reference proteome</keyword>
<dbReference type="Proteomes" id="UP000005237">
    <property type="component" value="Unassembled WGS sequence"/>
</dbReference>